<dbReference type="Proteomes" id="UP001163046">
    <property type="component" value="Unassembled WGS sequence"/>
</dbReference>
<name>A0A9W9YZ06_9CNID</name>
<accession>A0A9W9YZ06</accession>
<organism evidence="1 3">
    <name type="scientific">Desmophyllum pertusum</name>
    <dbReference type="NCBI Taxonomy" id="174260"/>
    <lineage>
        <taxon>Eukaryota</taxon>
        <taxon>Metazoa</taxon>
        <taxon>Cnidaria</taxon>
        <taxon>Anthozoa</taxon>
        <taxon>Hexacorallia</taxon>
        <taxon>Scleractinia</taxon>
        <taxon>Caryophylliina</taxon>
        <taxon>Caryophylliidae</taxon>
        <taxon>Desmophyllum</taxon>
    </lineage>
</organism>
<dbReference type="AlphaFoldDB" id="A0A9W9YZ06"/>
<sequence>MKTSIDSLKLAVSWKGSQVPGAKFTVKDTADPYPESECISVPIYYNADRDKTVTCFNMPCGGNQSRWTQCGAALFLKSQ</sequence>
<dbReference type="InterPro" id="IPR043160">
    <property type="entry name" value="Dynein_C_barrel"/>
</dbReference>
<keyword evidence="3" id="KW-1185">Reference proteome</keyword>
<proteinExistence type="predicted"/>
<evidence type="ECO:0000313" key="3">
    <source>
        <dbReference type="Proteomes" id="UP001163046"/>
    </source>
</evidence>
<gene>
    <name evidence="1" type="ORF">OS493_021402</name>
    <name evidence="2" type="ORF">OS493_021415</name>
</gene>
<protein>
    <submittedName>
        <fullName evidence="1">Uncharacterized protein</fullName>
    </submittedName>
</protein>
<evidence type="ECO:0000313" key="2">
    <source>
        <dbReference type="EMBL" id="KAJ7371989.1"/>
    </source>
</evidence>
<dbReference type="EMBL" id="MU826839">
    <property type="protein sequence ID" value="KAJ7371976.1"/>
    <property type="molecule type" value="Genomic_DNA"/>
</dbReference>
<dbReference type="OrthoDB" id="10252139at2759"/>
<dbReference type="Gene3D" id="3.10.490.20">
    <property type="match status" value="1"/>
</dbReference>
<dbReference type="EMBL" id="MU826839">
    <property type="protein sequence ID" value="KAJ7371989.1"/>
    <property type="molecule type" value="Genomic_DNA"/>
</dbReference>
<reference evidence="1" key="1">
    <citation type="submission" date="2023-01" db="EMBL/GenBank/DDBJ databases">
        <title>Genome assembly of the deep-sea coral Lophelia pertusa.</title>
        <authorList>
            <person name="Herrera S."/>
            <person name="Cordes E."/>
        </authorList>
    </citation>
    <scope>NUCLEOTIDE SEQUENCE</scope>
    <source>
        <strain evidence="1">USNM1676648</strain>
        <tissue evidence="1">Polyp</tissue>
    </source>
</reference>
<evidence type="ECO:0000313" key="1">
    <source>
        <dbReference type="EMBL" id="KAJ7371976.1"/>
    </source>
</evidence>
<comment type="caution">
    <text evidence="1">The sequence shown here is derived from an EMBL/GenBank/DDBJ whole genome shotgun (WGS) entry which is preliminary data.</text>
</comment>